<organism evidence="1 2">
    <name type="scientific">Aequorivita echinoideorum</name>
    <dbReference type="NCBI Taxonomy" id="1549647"/>
    <lineage>
        <taxon>Bacteria</taxon>
        <taxon>Pseudomonadati</taxon>
        <taxon>Bacteroidota</taxon>
        <taxon>Flavobacteriia</taxon>
        <taxon>Flavobacteriales</taxon>
        <taxon>Flavobacteriaceae</taxon>
        <taxon>Aequorivita</taxon>
    </lineage>
</organism>
<proteinExistence type="predicted"/>
<gene>
    <name evidence="1" type="ORF">KIV10_08615</name>
</gene>
<accession>A0ABS5S4U1</accession>
<reference evidence="1 2" key="1">
    <citation type="submission" date="2021-05" db="EMBL/GenBank/DDBJ databases">
        <title>Aequorivita echinoideorum JCM 30378 genome.</title>
        <authorList>
            <person name="Zhang H."/>
            <person name="Li C."/>
        </authorList>
    </citation>
    <scope>NUCLEOTIDE SEQUENCE [LARGE SCALE GENOMIC DNA]</scope>
    <source>
        <strain evidence="1 2">JCM30378</strain>
    </source>
</reference>
<keyword evidence="2" id="KW-1185">Reference proteome</keyword>
<dbReference type="InterPro" id="IPR015003">
    <property type="entry name" value="DUF1853"/>
</dbReference>
<dbReference type="Proteomes" id="UP001297092">
    <property type="component" value="Unassembled WGS sequence"/>
</dbReference>
<protein>
    <submittedName>
        <fullName evidence="1">DUF1853 family protein</fullName>
    </submittedName>
</protein>
<sequence>MATEHLLQHFKDIPDFRINNANYSFESFLFRDEKIIGEDFKFPSYSVLGIQAEACFKAYLQQSPYFEVLASNLQIQGETETLGELDYIVKNLITKENIHIELACKFYLYDENRSKIEEQKWIGPNQKDTLFEKLEKLKSKQFPLLYASETTKTLNEMEIEIPSKQQLCLKAFLFIPKDSNQKSFPKNYRNCIVGHYLKWEEFSEEKQAKYYLPSKKEWLLPENSIHNWQSFSEIGKQVEEQIRIKKSPLVYEKTQNNVERFFVVWW</sequence>
<evidence type="ECO:0000313" key="1">
    <source>
        <dbReference type="EMBL" id="MBT0608241.1"/>
    </source>
</evidence>
<evidence type="ECO:0000313" key="2">
    <source>
        <dbReference type="Proteomes" id="UP001297092"/>
    </source>
</evidence>
<comment type="caution">
    <text evidence="1">The sequence shown here is derived from an EMBL/GenBank/DDBJ whole genome shotgun (WGS) entry which is preliminary data.</text>
</comment>
<dbReference type="Pfam" id="PF08907">
    <property type="entry name" value="DUF1853"/>
    <property type="match status" value="1"/>
</dbReference>
<name>A0ABS5S4U1_9FLAO</name>
<dbReference type="EMBL" id="JAHCTB010000003">
    <property type="protein sequence ID" value="MBT0608241.1"/>
    <property type="molecule type" value="Genomic_DNA"/>
</dbReference>